<keyword evidence="7 9" id="KW-0862">Zinc</keyword>
<feature type="binding site" evidence="9">
    <location>
        <position position="137"/>
    </location>
    <ligand>
        <name>Zn(2+)</name>
        <dbReference type="ChEBI" id="CHEBI:29105"/>
        <label>2</label>
    </ligand>
</feature>
<dbReference type="PANTHER" id="PTHR21445">
    <property type="entry name" value="ENDONUCLEASE IV ENDODEOXYRIBONUCLEASE IV"/>
    <property type="match status" value="1"/>
</dbReference>
<dbReference type="Pfam" id="PF01261">
    <property type="entry name" value="AP_endonuc_2"/>
    <property type="match status" value="1"/>
</dbReference>
<evidence type="ECO:0000256" key="9">
    <source>
        <dbReference type="HAMAP-Rule" id="MF_00152"/>
    </source>
</evidence>
<feature type="binding site" evidence="9">
    <location>
        <position position="60"/>
    </location>
    <ligand>
        <name>Zn(2+)</name>
        <dbReference type="ChEBI" id="CHEBI:29105"/>
        <label>1</label>
    </ligand>
</feature>
<dbReference type="EMBL" id="AANZ01000018">
    <property type="protein sequence ID" value="EAQ78782.1"/>
    <property type="molecule type" value="Genomic_DNA"/>
</dbReference>
<keyword evidence="3 9" id="KW-0479">Metal-binding</keyword>
<dbReference type="InterPro" id="IPR001719">
    <property type="entry name" value="AP_endonuc_2"/>
</dbReference>
<dbReference type="GO" id="GO:0008081">
    <property type="term" value="F:phosphoric diester hydrolase activity"/>
    <property type="evidence" value="ECO:0007669"/>
    <property type="project" value="TreeGrafter"/>
</dbReference>
<dbReference type="InterPro" id="IPR013022">
    <property type="entry name" value="Xyl_isomerase-like_TIM-brl"/>
</dbReference>
<dbReference type="Proteomes" id="UP000004358">
    <property type="component" value="Unassembled WGS sequence"/>
</dbReference>
<comment type="function">
    <text evidence="9">Endonuclease IV plays a role in DNA repair. It cleaves phosphodiester bonds at apurinic or apyrimidinic (AP) sites, generating a 3'-hydroxyl group and a 5'-terminal sugar phosphate.</text>
</comment>
<dbReference type="EC" id="3.1.21.2" evidence="9"/>
<accession>A3ZXJ2</accession>
<dbReference type="HAMAP" id="MF_00152">
    <property type="entry name" value="Nfo"/>
    <property type="match status" value="1"/>
</dbReference>
<evidence type="ECO:0000256" key="6">
    <source>
        <dbReference type="ARBA" id="ARBA00022801"/>
    </source>
</evidence>
<dbReference type="PROSITE" id="PS00729">
    <property type="entry name" value="AP_NUCLEASE_F2_1"/>
    <property type="match status" value="1"/>
</dbReference>
<evidence type="ECO:0000256" key="5">
    <source>
        <dbReference type="ARBA" id="ARBA00022763"/>
    </source>
</evidence>
<evidence type="ECO:0000256" key="3">
    <source>
        <dbReference type="ARBA" id="ARBA00022723"/>
    </source>
</evidence>
<feature type="binding site" evidence="9">
    <location>
        <position position="100"/>
    </location>
    <ligand>
        <name>Zn(2+)</name>
        <dbReference type="ChEBI" id="CHEBI:29105"/>
        <label>1</label>
    </ligand>
</feature>
<dbReference type="GO" id="GO:0003906">
    <property type="term" value="F:DNA-(apurinic or apyrimidinic site) endonuclease activity"/>
    <property type="evidence" value="ECO:0007669"/>
    <property type="project" value="TreeGrafter"/>
</dbReference>
<sequence>MSIAGGYYKAVNAAAEESMQCVQLFTKNNNQWRAKEITDKDVKLFQDALGEKGVKHPLSHASYLINMGSPKPELWEKSRDAMIVELQRANQLGIPYVVVHPGAFVDSSEEEGIAAVVKALDEVINATLDLDSICLLETTAGQGSCLGHTFEHLGAMLDGVKKKDRVGVCLDTCHIFAAGYPIGTEKEYEATWKQFESLIGLDKLKAIHLNDSKKPLGSRVDRHEHIGEGCLGIEPFRLLVNDARFKTMPMYLETPKGDEDGETFDTRNLATLRRLMKS</sequence>
<dbReference type="GO" id="GO:0008833">
    <property type="term" value="F:deoxyribonuclease IV (phage-T4-induced) activity"/>
    <property type="evidence" value="ECO:0007669"/>
    <property type="project" value="UniProtKB-UniRule"/>
</dbReference>
<dbReference type="AlphaFoldDB" id="A3ZXJ2"/>
<dbReference type="eggNOG" id="COG0648">
    <property type="taxonomic scope" value="Bacteria"/>
</dbReference>
<dbReference type="GO" id="GO:0006284">
    <property type="term" value="P:base-excision repair"/>
    <property type="evidence" value="ECO:0007669"/>
    <property type="project" value="TreeGrafter"/>
</dbReference>
<comment type="catalytic activity">
    <reaction evidence="9">
        <text>Endonucleolytic cleavage to 5'-phosphooligonucleotide end-products.</text>
        <dbReference type="EC" id="3.1.21.2"/>
    </reaction>
</comment>
<dbReference type="PANTHER" id="PTHR21445:SF0">
    <property type="entry name" value="APURINIC-APYRIMIDINIC ENDONUCLEASE"/>
    <property type="match status" value="1"/>
</dbReference>
<evidence type="ECO:0000256" key="4">
    <source>
        <dbReference type="ARBA" id="ARBA00022759"/>
    </source>
</evidence>
<dbReference type="PROSITE" id="PS00730">
    <property type="entry name" value="AP_NUCLEASE_F2_2"/>
    <property type="match status" value="1"/>
</dbReference>
<keyword evidence="4 9" id="KW-0255">Endonuclease</keyword>
<evidence type="ECO:0000256" key="2">
    <source>
        <dbReference type="ARBA" id="ARBA00022722"/>
    </source>
</evidence>
<dbReference type="FunFam" id="3.20.20.150:FF:000001">
    <property type="entry name" value="Probable endonuclease 4"/>
    <property type="match status" value="1"/>
</dbReference>
<dbReference type="HOGENOM" id="CLU_025885_0_1_0"/>
<feature type="binding site" evidence="9">
    <location>
        <position position="221"/>
    </location>
    <ligand>
        <name>Zn(2+)</name>
        <dbReference type="ChEBI" id="CHEBI:29105"/>
        <label>3</label>
    </ligand>
</feature>
<dbReference type="STRING" id="314230.DSM3645_29811"/>
<keyword evidence="5 9" id="KW-0227">DNA damage</keyword>
<evidence type="ECO:0000256" key="7">
    <source>
        <dbReference type="ARBA" id="ARBA00022833"/>
    </source>
</evidence>
<name>A3ZXJ2_9BACT</name>
<evidence type="ECO:0000313" key="12">
    <source>
        <dbReference type="Proteomes" id="UP000004358"/>
    </source>
</evidence>
<dbReference type="GO" id="GO:0008270">
    <property type="term" value="F:zinc ion binding"/>
    <property type="evidence" value="ECO:0007669"/>
    <property type="project" value="UniProtKB-UniRule"/>
</dbReference>
<feature type="binding site" evidence="9">
    <location>
        <position position="253"/>
    </location>
    <ligand>
        <name>Zn(2+)</name>
        <dbReference type="ChEBI" id="CHEBI:29105"/>
        <label>2</label>
    </ligand>
</feature>
<protein>
    <recommendedName>
        <fullName evidence="9">Probable endonuclease 4</fullName>
        <ecNumber evidence="9">3.1.21.2</ecNumber>
    </recommendedName>
    <alternativeName>
        <fullName evidence="9">Endodeoxyribonuclease IV</fullName>
    </alternativeName>
    <alternativeName>
        <fullName evidence="9">Endonuclease IV</fullName>
    </alternativeName>
</protein>
<dbReference type="PROSITE" id="PS51432">
    <property type="entry name" value="AP_NUCLEASE_F2_4"/>
    <property type="match status" value="1"/>
</dbReference>
<organism evidence="11 12">
    <name type="scientific">Blastopirellula marina DSM 3645</name>
    <dbReference type="NCBI Taxonomy" id="314230"/>
    <lineage>
        <taxon>Bacteria</taxon>
        <taxon>Pseudomonadati</taxon>
        <taxon>Planctomycetota</taxon>
        <taxon>Planctomycetia</taxon>
        <taxon>Pirellulales</taxon>
        <taxon>Pirellulaceae</taxon>
        <taxon>Blastopirellula</taxon>
    </lineage>
</organism>
<comment type="similarity">
    <text evidence="1 9">Belongs to the AP endonuclease 2 family.</text>
</comment>
<feature type="binding site" evidence="9">
    <location>
        <position position="223"/>
    </location>
    <ligand>
        <name>Zn(2+)</name>
        <dbReference type="ChEBI" id="CHEBI:29105"/>
        <label>3</label>
    </ligand>
</feature>
<evidence type="ECO:0000256" key="1">
    <source>
        <dbReference type="ARBA" id="ARBA00005340"/>
    </source>
</evidence>
<dbReference type="SUPFAM" id="SSF51658">
    <property type="entry name" value="Xylose isomerase-like"/>
    <property type="match status" value="1"/>
</dbReference>
<keyword evidence="6 9" id="KW-0378">Hydrolase</keyword>
<dbReference type="SMART" id="SM00518">
    <property type="entry name" value="AP2Ec"/>
    <property type="match status" value="1"/>
</dbReference>
<evidence type="ECO:0000313" key="11">
    <source>
        <dbReference type="EMBL" id="EAQ78782.1"/>
    </source>
</evidence>
<proteinExistence type="inferred from homology"/>
<feature type="binding site" evidence="9">
    <location>
        <position position="208"/>
    </location>
    <ligand>
        <name>Zn(2+)</name>
        <dbReference type="ChEBI" id="CHEBI:29105"/>
        <label>2</label>
    </ligand>
</feature>
<comment type="cofactor">
    <cofactor evidence="9">
        <name>Zn(2+)</name>
        <dbReference type="ChEBI" id="CHEBI:29105"/>
    </cofactor>
    <text evidence="9">Binds 3 Zn(2+) ions.</text>
</comment>
<gene>
    <name evidence="9" type="primary">nfo</name>
    <name evidence="11" type="ORF">DSM3645_29811</name>
</gene>
<dbReference type="Gene3D" id="3.20.20.150">
    <property type="entry name" value="Divalent-metal-dependent TIM barrel enzymes"/>
    <property type="match status" value="1"/>
</dbReference>
<dbReference type="GO" id="GO:0003677">
    <property type="term" value="F:DNA binding"/>
    <property type="evidence" value="ECO:0007669"/>
    <property type="project" value="InterPro"/>
</dbReference>
<dbReference type="CDD" id="cd00019">
    <property type="entry name" value="AP2Ec"/>
    <property type="match status" value="1"/>
</dbReference>
<evidence type="ECO:0000256" key="8">
    <source>
        <dbReference type="ARBA" id="ARBA00023204"/>
    </source>
</evidence>
<feature type="domain" description="Xylose isomerase-like TIM barrel" evidence="10">
    <location>
        <begin position="12"/>
        <end position="258"/>
    </location>
</feature>
<dbReference type="InterPro" id="IPR018246">
    <property type="entry name" value="AP_endonuc_F2_Zn_BS"/>
</dbReference>
<feature type="binding site" evidence="9">
    <location>
        <position position="174"/>
    </location>
    <ligand>
        <name>Zn(2+)</name>
        <dbReference type="ChEBI" id="CHEBI:29105"/>
        <label>3</label>
    </ligand>
</feature>
<keyword evidence="2 9" id="KW-0540">Nuclease</keyword>
<keyword evidence="8 9" id="KW-0234">DNA repair</keyword>
<reference evidence="11 12" key="1">
    <citation type="submission" date="2006-02" db="EMBL/GenBank/DDBJ databases">
        <authorList>
            <person name="Amann R."/>
            <person name="Ferriera S."/>
            <person name="Johnson J."/>
            <person name="Kravitz S."/>
            <person name="Halpern A."/>
            <person name="Remington K."/>
            <person name="Beeson K."/>
            <person name="Tran B."/>
            <person name="Rogers Y.-H."/>
            <person name="Friedman R."/>
            <person name="Venter J.C."/>
        </authorList>
    </citation>
    <scope>NUCLEOTIDE SEQUENCE [LARGE SCALE GENOMIC DNA]</scope>
    <source>
        <strain evidence="11 12">DSM 3645</strain>
    </source>
</reference>
<comment type="caution">
    <text evidence="11">The sequence shown here is derived from an EMBL/GenBank/DDBJ whole genome shotgun (WGS) entry which is preliminary data.</text>
</comment>
<evidence type="ECO:0000259" key="10">
    <source>
        <dbReference type="Pfam" id="PF01261"/>
    </source>
</evidence>
<feature type="binding site" evidence="9">
    <location>
        <position position="137"/>
    </location>
    <ligand>
        <name>Zn(2+)</name>
        <dbReference type="ChEBI" id="CHEBI:29105"/>
        <label>1</label>
    </ligand>
</feature>
<feature type="binding site" evidence="9">
    <location>
        <position position="171"/>
    </location>
    <ligand>
        <name>Zn(2+)</name>
        <dbReference type="ChEBI" id="CHEBI:29105"/>
        <label>2</label>
    </ligand>
</feature>
<dbReference type="NCBIfam" id="TIGR00587">
    <property type="entry name" value="nfo"/>
    <property type="match status" value="1"/>
</dbReference>
<dbReference type="InterPro" id="IPR036237">
    <property type="entry name" value="Xyl_isomerase-like_sf"/>
</dbReference>
<dbReference type="PROSITE" id="PS00731">
    <property type="entry name" value="AP_NUCLEASE_F2_3"/>
    <property type="match status" value="1"/>
</dbReference>